<feature type="compositionally biased region" description="Polar residues" evidence="2">
    <location>
        <begin position="40"/>
        <end position="53"/>
    </location>
</feature>
<dbReference type="AlphaFoldDB" id="A0A9P8PZ15"/>
<evidence type="ECO:0000313" key="5">
    <source>
        <dbReference type="Proteomes" id="UP000774326"/>
    </source>
</evidence>
<reference evidence="4" key="2">
    <citation type="submission" date="2021-01" db="EMBL/GenBank/DDBJ databases">
        <authorList>
            <person name="Schikora-Tamarit M.A."/>
        </authorList>
    </citation>
    <scope>NUCLEOTIDE SEQUENCE</scope>
    <source>
        <strain evidence="4">CBS2887</strain>
    </source>
</reference>
<dbReference type="Gene3D" id="1.20.1440.260">
    <property type="match status" value="1"/>
</dbReference>
<organism evidence="4 5">
    <name type="scientific">Wickerhamomyces pijperi</name>
    <name type="common">Yeast</name>
    <name type="synonym">Pichia pijperi</name>
    <dbReference type="NCBI Taxonomy" id="599730"/>
    <lineage>
        <taxon>Eukaryota</taxon>
        <taxon>Fungi</taxon>
        <taxon>Dikarya</taxon>
        <taxon>Ascomycota</taxon>
        <taxon>Saccharomycotina</taxon>
        <taxon>Saccharomycetes</taxon>
        <taxon>Phaffomycetales</taxon>
        <taxon>Wickerhamomycetaceae</taxon>
        <taxon>Wickerhamomyces</taxon>
    </lineage>
</organism>
<dbReference type="InterPro" id="IPR007529">
    <property type="entry name" value="Znf_HIT"/>
</dbReference>
<dbReference type="GO" id="GO:0008270">
    <property type="term" value="F:zinc ion binding"/>
    <property type="evidence" value="ECO:0007669"/>
    <property type="project" value="UniProtKB-UniRule"/>
</dbReference>
<evidence type="ECO:0000256" key="1">
    <source>
        <dbReference type="PROSITE-ProRule" id="PRU00453"/>
    </source>
</evidence>
<proteinExistence type="predicted"/>
<keyword evidence="5" id="KW-1185">Reference proteome</keyword>
<evidence type="ECO:0000256" key="2">
    <source>
        <dbReference type="SAM" id="MobiDB-lite"/>
    </source>
</evidence>
<dbReference type="CDD" id="cd23024">
    <property type="entry name" value="zf-HIT_ZNHIT2-3"/>
    <property type="match status" value="1"/>
</dbReference>
<feature type="region of interest" description="Disordered" evidence="2">
    <location>
        <begin position="37"/>
        <end position="68"/>
    </location>
</feature>
<keyword evidence="1" id="KW-0862">Zinc</keyword>
<dbReference type="Gene3D" id="3.30.60.190">
    <property type="match status" value="1"/>
</dbReference>
<dbReference type="Proteomes" id="UP000774326">
    <property type="component" value="Unassembled WGS sequence"/>
</dbReference>
<evidence type="ECO:0000313" key="4">
    <source>
        <dbReference type="EMBL" id="KAH3680978.1"/>
    </source>
</evidence>
<gene>
    <name evidence="4" type="ORF">WICPIJ_008028</name>
</gene>
<dbReference type="Pfam" id="PF04438">
    <property type="entry name" value="zf-HIT"/>
    <property type="match status" value="1"/>
</dbReference>
<keyword evidence="1" id="KW-0863">Zinc-finger</keyword>
<dbReference type="SUPFAM" id="SSF144232">
    <property type="entry name" value="HIT/MYND zinc finger-like"/>
    <property type="match status" value="1"/>
</dbReference>
<comment type="caution">
    <text evidence="4">The sequence shown here is derived from an EMBL/GenBank/DDBJ whole genome shotgun (WGS) entry which is preliminary data.</text>
</comment>
<dbReference type="PROSITE" id="PS51083">
    <property type="entry name" value="ZF_HIT"/>
    <property type="match status" value="1"/>
</dbReference>
<sequence>MALCGICETNESKYKCSKCLVPYCSLVCYKSSDHKHDETTSQSNDKNHQQSISPVIKPNLTTENDDQSKGLNETYRAILADEKFQYYLNHPIVQRELVKINQIIQSDRSHDFHKSNEYLLNLRKFGKNENVLIEEFCCMFTALLQDKESTSETGIQL</sequence>
<keyword evidence="1" id="KW-0479">Metal-binding</keyword>
<dbReference type="OrthoDB" id="3979969at2759"/>
<dbReference type="EMBL" id="JAEUBG010004638">
    <property type="protein sequence ID" value="KAH3680978.1"/>
    <property type="molecule type" value="Genomic_DNA"/>
</dbReference>
<feature type="domain" description="HIT-type" evidence="3">
    <location>
        <begin position="4"/>
        <end position="41"/>
    </location>
</feature>
<protein>
    <recommendedName>
        <fullName evidence="3">HIT-type domain-containing protein</fullName>
    </recommendedName>
</protein>
<evidence type="ECO:0000259" key="3">
    <source>
        <dbReference type="PROSITE" id="PS51083"/>
    </source>
</evidence>
<accession>A0A9P8PZ15</accession>
<name>A0A9P8PZ15_WICPI</name>
<reference evidence="4" key="1">
    <citation type="journal article" date="2021" name="Open Biol.">
        <title>Shared evolutionary footprints suggest mitochondrial oxidative damage underlies multiple complex I losses in fungi.</title>
        <authorList>
            <person name="Schikora-Tamarit M.A."/>
            <person name="Marcet-Houben M."/>
            <person name="Nosek J."/>
            <person name="Gabaldon T."/>
        </authorList>
    </citation>
    <scope>NUCLEOTIDE SEQUENCE</scope>
    <source>
        <strain evidence="4">CBS2887</strain>
    </source>
</reference>